<reference evidence="2 3" key="1">
    <citation type="submission" date="2007-03" db="EMBL/GenBank/DDBJ databases">
        <authorList>
            <person name="Heidelberg J."/>
        </authorList>
    </citation>
    <scope>NUCLEOTIDE SEQUENCE [LARGE SCALE GENOMIC DNA]</scope>
    <source>
        <strain evidence="3">ATCC 39541 / Classical Ogawa 395 / O395</strain>
    </source>
</reference>
<dbReference type="AlphaFoldDB" id="A0A0H3AFS8"/>
<dbReference type="RefSeq" id="WP_000183229.1">
    <property type="nucleotide sequence ID" value="NC_009456.1"/>
</dbReference>
<dbReference type="Pfam" id="PF13419">
    <property type="entry name" value="HAD_2"/>
    <property type="match status" value="1"/>
</dbReference>
<evidence type="ECO:0000256" key="1">
    <source>
        <dbReference type="ARBA" id="ARBA00006171"/>
    </source>
</evidence>
<dbReference type="PANTHER" id="PTHR43481:SF4">
    <property type="entry name" value="GLYCEROL-1-PHOSPHATE PHOSPHOHYDROLASE 1-RELATED"/>
    <property type="match status" value="1"/>
</dbReference>
<dbReference type="EMBL" id="CP000626">
    <property type="protein sequence ID" value="ABQ18722.1"/>
    <property type="molecule type" value="Genomic_DNA"/>
</dbReference>
<dbReference type="SUPFAM" id="SSF56784">
    <property type="entry name" value="HAD-like"/>
    <property type="match status" value="1"/>
</dbReference>
<dbReference type="GO" id="GO:0050308">
    <property type="term" value="F:sugar-phosphatase activity"/>
    <property type="evidence" value="ECO:0007669"/>
    <property type="project" value="TreeGrafter"/>
</dbReference>
<dbReference type="PANTHER" id="PTHR43481">
    <property type="entry name" value="FRUCTOSE-1-PHOSPHATE PHOSPHATASE"/>
    <property type="match status" value="1"/>
</dbReference>
<dbReference type="SFLD" id="SFLDG01129">
    <property type="entry name" value="C1.5:_HAD__Beta-PGM__Phosphata"/>
    <property type="match status" value="1"/>
</dbReference>
<dbReference type="InterPro" id="IPR023214">
    <property type="entry name" value="HAD_sf"/>
</dbReference>
<dbReference type="CDD" id="cd07505">
    <property type="entry name" value="HAD_BPGM-like"/>
    <property type="match status" value="1"/>
</dbReference>
<keyword evidence="2" id="KW-0378">Hydrolase</keyword>
<dbReference type="Proteomes" id="UP000000249">
    <property type="component" value="Chromosome 2"/>
</dbReference>
<dbReference type="SFLD" id="SFLDS00003">
    <property type="entry name" value="Haloacid_Dehalogenase"/>
    <property type="match status" value="1"/>
</dbReference>
<evidence type="ECO:0000313" key="3">
    <source>
        <dbReference type="Proteomes" id="UP000000249"/>
    </source>
</evidence>
<dbReference type="SFLD" id="SFLDG01135">
    <property type="entry name" value="C1.5.6:_HAD__Beta-PGM__Phospha"/>
    <property type="match status" value="1"/>
</dbReference>
<dbReference type="InterPro" id="IPR023198">
    <property type="entry name" value="PGP-like_dom2"/>
</dbReference>
<comment type="similarity">
    <text evidence="1">Belongs to the HAD-like hydrolase superfamily. CbbY/CbbZ/Gph/YieH family.</text>
</comment>
<sequence>MTNLLQKIGDAVTVVNFSLYEGFIFDMDGTLLDTMPAHLAAWEATAKHFDFPFDAQWLYGLGGMPSAKITTHINKKLGLALDPDRVAAYKMDWFASMGLQAEVIPATYELLYQWQGKKKMAIGTGSQRDSALRLLSNAQVLDKFDAVVTASDVQQHKPHPETFLMACEQLGLTPKQCLVFEDTQLGLQAAHAGGMDCMLVTEQGLVFYPFAH</sequence>
<dbReference type="KEGG" id="vco:VC0395_0605"/>
<gene>
    <name evidence="2" type="ordered locus">VC0395_0605</name>
</gene>
<protein>
    <submittedName>
        <fullName evidence="2">Haloacid dehalogenase/epoxide hydrolase family protein</fullName>
    </submittedName>
</protein>
<name>A0A0H3AFS8_VIBC3</name>
<dbReference type="OrthoDB" id="9782449at2"/>
<dbReference type="NCBIfam" id="TIGR02009">
    <property type="entry name" value="PGMB-YQAB-SF"/>
    <property type="match status" value="1"/>
</dbReference>
<accession>A0A0H3AFS8</accession>
<dbReference type="InterPro" id="IPR041492">
    <property type="entry name" value="HAD_2"/>
</dbReference>
<proteinExistence type="inferred from homology"/>
<dbReference type="eggNOG" id="COG0637">
    <property type="taxonomic scope" value="Bacteria"/>
</dbReference>
<organism evidence="2 3">
    <name type="scientific">Vibrio cholerae serotype O1 (strain ATCC 39541 / Classical Ogawa 395 / O395)</name>
    <dbReference type="NCBI Taxonomy" id="345073"/>
    <lineage>
        <taxon>Bacteria</taxon>
        <taxon>Pseudomonadati</taxon>
        <taxon>Pseudomonadota</taxon>
        <taxon>Gammaproteobacteria</taxon>
        <taxon>Vibrionales</taxon>
        <taxon>Vibrionaceae</taxon>
        <taxon>Vibrio</taxon>
    </lineage>
</organism>
<dbReference type="InterPro" id="IPR051806">
    <property type="entry name" value="HAD-like_SPP"/>
</dbReference>
<dbReference type="PATRIC" id="fig|345073.21.peg.3387"/>
<dbReference type="InterPro" id="IPR006439">
    <property type="entry name" value="HAD-SF_hydro_IA"/>
</dbReference>
<dbReference type="Gene3D" id="1.10.150.240">
    <property type="entry name" value="Putative phosphatase, domain 2"/>
    <property type="match status" value="1"/>
</dbReference>
<dbReference type="FunFam" id="3.40.50.1000:FF:000038">
    <property type="entry name" value="Fructose-1-phosphate/6-phosphogluconate phosphatase"/>
    <property type="match status" value="1"/>
</dbReference>
<dbReference type="NCBIfam" id="TIGR01509">
    <property type="entry name" value="HAD-SF-IA-v3"/>
    <property type="match status" value="1"/>
</dbReference>
<dbReference type="InterPro" id="IPR010976">
    <property type="entry name" value="B-phosphoglucomutase_hydrolase"/>
</dbReference>
<dbReference type="KEGG" id="vcr:VC395_A0650"/>
<evidence type="ECO:0000313" key="2">
    <source>
        <dbReference type="EMBL" id="ABQ18722.1"/>
    </source>
</evidence>
<dbReference type="Gene3D" id="3.40.50.1000">
    <property type="entry name" value="HAD superfamily/HAD-like"/>
    <property type="match status" value="1"/>
</dbReference>
<dbReference type="InterPro" id="IPR036412">
    <property type="entry name" value="HAD-like_sf"/>
</dbReference>